<dbReference type="HOGENOM" id="CLU_2874826_0_0_1"/>
<reference evidence="1 3" key="1">
    <citation type="journal article" date="2012" name="Nature">
        <title>Algal genomes reveal evolutionary mosaicism and the fate of nucleomorphs.</title>
        <authorList>
            <consortium name="DOE Joint Genome Institute"/>
            <person name="Curtis B.A."/>
            <person name="Tanifuji G."/>
            <person name="Burki F."/>
            <person name="Gruber A."/>
            <person name="Irimia M."/>
            <person name="Maruyama S."/>
            <person name="Arias M.C."/>
            <person name="Ball S.G."/>
            <person name="Gile G.H."/>
            <person name="Hirakawa Y."/>
            <person name="Hopkins J.F."/>
            <person name="Kuo A."/>
            <person name="Rensing S.A."/>
            <person name="Schmutz J."/>
            <person name="Symeonidi A."/>
            <person name="Elias M."/>
            <person name="Eveleigh R.J."/>
            <person name="Herman E.K."/>
            <person name="Klute M.J."/>
            <person name="Nakayama T."/>
            <person name="Obornik M."/>
            <person name="Reyes-Prieto A."/>
            <person name="Armbrust E.V."/>
            <person name="Aves S.J."/>
            <person name="Beiko R.G."/>
            <person name="Coutinho P."/>
            <person name="Dacks J.B."/>
            <person name="Durnford D.G."/>
            <person name="Fast N.M."/>
            <person name="Green B.R."/>
            <person name="Grisdale C.J."/>
            <person name="Hempel F."/>
            <person name="Henrissat B."/>
            <person name="Hoppner M.P."/>
            <person name="Ishida K."/>
            <person name="Kim E."/>
            <person name="Koreny L."/>
            <person name="Kroth P.G."/>
            <person name="Liu Y."/>
            <person name="Malik S.B."/>
            <person name="Maier U.G."/>
            <person name="McRose D."/>
            <person name="Mock T."/>
            <person name="Neilson J.A."/>
            <person name="Onodera N.T."/>
            <person name="Poole A.M."/>
            <person name="Pritham E.J."/>
            <person name="Richards T.A."/>
            <person name="Rocap G."/>
            <person name="Roy S.W."/>
            <person name="Sarai C."/>
            <person name="Schaack S."/>
            <person name="Shirato S."/>
            <person name="Slamovits C.H."/>
            <person name="Spencer D.F."/>
            <person name="Suzuki S."/>
            <person name="Worden A.Z."/>
            <person name="Zauner S."/>
            <person name="Barry K."/>
            <person name="Bell C."/>
            <person name="Bharti A.K."/>
            <person name="Crow J.A."/>
            <person name="Grimwood J."/>
            <person name="Kramer R."/>
            <person name="Lindquist E."/>
            <person name="Lucas S."/>
            <person name="Salamov A."/>
            <person name="McFadden G.I."/>
            <person name="Lane C.E."/>
            <person name="Keeling P.J."/>
            <person name="Gray M.W."/>
            <person name="Grigoriev I.V."/>
            <person name="Archibald J.M."/>
        </authorList>
    </citation>
    <scope>NUCLEOTIDE SEQUENCE</scope>
    <source>
        <strain evidence="1 3">CCMP2712</strain>
    </source>
</reference>
<dbReference type="EnsemblProtists" id="EKX45739">
    <property type="protein sequence ID" value="EKX45739"/>
    <property type="gene ID" value="GUITHDRAFT_152550"/>
</dbReference>
<reference evidence="2" key="3">
    <citation type="submission" date="2015-06" db="UniProtKB">
        <authorList>
            <consortium name="EnsemblProtists"/>
        </authorList>
    </citation>
    <scope>IDENTIFICATION</scope>
</reference>
<evidence type="ECO:0000313" key="2">
    <source>
        <dbReference type="EnsemblProtists" id="EKX45739"/>
    </source>
</evidence>
<reference evidence="3" key="2">
    <citation type="submission" date="2012-11" db="EMBL/GenBank/DDBJ databases">
        <authorList>
            <person name="Kuo A."/>
            <person name="Curtis B.A."/>
            <person name="Tanifuji G."/>
            <person name="Burki F."/>
            <person name="Gruber A."/>
            <person name="Irimia M."/>
            <person name="Maruyama S."/>
            <person name="Arias M.C."/>
            <person name="Ball S.G."/>
            <person name="Gile G.H."/>
            <person name="Hirakawa Y."/>
            <person name="Hopkins J.F."/>
            <person name="Rensing S.A."/>
            <person name="Schmutz J."/>
            <person name="Symeonidi A."/>
            <person name="Elias M."/>
            <person name="Eveleigh R.J."/>
            <person name="Herman E.K."/>
            <person name="Klute M.J."/>
            <person name="Nakayama T."/>
            <person name="Obornik M."/>
            <person name="Reyes-Prieto A."/>
            <person name="Armbrust E.V."/>
            <person name="Aves S.J."/>
            <person name="Beiko R.G."/>
            <person name="Coutinho P."/>
            <person name="Dacks J.B."/>
            <person name="Durnford D.G."/>
            <person name="Fast N.M."/>
            <person name="Green B.R."/>
            <person name="Grisdale C."/>
            <person name="Hempe F."/>
            <person name="Henrissat B."/>
            <person name="Hoppner M.P."/>
            <person name="Ishida K.-I."/>
            <person name="Kim E."/>
            <person name="Koreny L."/>
            <person name="Kroth P.G."/>
            <person name="Liu Y."/>
            <person name="Malik S.-B."/>
            <person name="Maier U.G."/>
            <person name="McRose D."/>
            <person name="Mock T."/>
            <person name="Neilson J.A."/>
            <person name="Onodera N.T."/>
            <person name="Poole A.M."/>
            <person name="Pritham E.J."/>
            <person name="Richards T.A."/>
            <person name="Rocap G."/>
            <person name="Roy S.W."/>
            <person name="Sarai C."/>
            <person name="Schaack S."/>
            <person name="Shirato S."/>
            <person name="Slamovits C.H."/>
            <person name="Spencer D.F."/>
            <person name="Suzuki S."/>
            <person name="Worden A.Z."/>
            <person name="Zauner S."/>
            <person name="Barry K."/>
            <person name="Bell C."/>
            <person name="Bharti A.K."/>
            <person name="Crow J.A."/>
            <person name="Grimwood J."/>
            <person name="Kramer R."/>
            <person name="Lindquist E."/>
            <person name="Lucas S."/>
            <person name="Salamov A."/>
            <person name="McFadden G.I."/>
            <person name="Lane C.E."/>
            <person name="Keeling P.J."/>
            <person name="Gray M.W."/>
            <person name="Grigoriev I.V."/>
            <person name="Archibald J.M."/>
        </authorList>
    </citation>
    <scope>NUCLEOTIDE SEQUENCE</scope>
    <source>
        <strain evidence="3">CCMP2712</strain>
    </source>
</reference>
<protein>
    <submittedName>
        <fullName evidence="1 2">Uncharacterized protein</fullName>
    </submittedName>
</protein>
<accession>L1JCA4</accession>
<name>L1JCA4_GUITC</name>
<dbReference type="Proteomes" id="UP000011087">
    <property type="component" value="Unassembled WGS sequence"/>
</dbReference>
<sequence length="64" mass="7257">MDAMVMKDVWGDREWKSRLPLSAKARVEGIRLLKNPIPTKIVRMQGKIELVLTGLIGIILEKLS</sequence>
<proteinExistence type="predicted"/>
<dbReference type="PaxDb" id="55529-EKX45739"/>
<gene>
    <name evidence="1" type="ORF">GUITHDRAFT_152550</name>
</gene>
<feature type="non-terminal residue" evidence="1">
    <location>
        <position position="64"/>
    </location>
</feature>
<keyword evidence="3" id="KW-1185">Reference proteome</keyword>
<evidence type="ECO:0000313" key="1">
    <source>
        <dbReference type="EMBL" id="EKX45739.1"/>
    </source>
</evidence>
<organism evidence="1">
    <name type="scientific">Guillardia theta (strain CCMP2712)</name>
    <name type="common">Cryptophyte</name>
    <dbReference type="NCBI Taxonomy" id="905079"/>
    <lineage>
        <taxon>Eukaryota</taxon>
        <taxon>Cryptophyceae</taxon>
        <taxon>Pyrenomonadales</taxon>
        <taxon>Geminigeraceae</taxon>
        <taxon>Guillardia</taxon>
    </lineage>
</organism>
<dbReference type="GeneID" id="17302487"/>
<dbReference type="EMBL" id="JH992997">
    <property type="protein sequence ID" value="EKX45739.1"/>
    <property type="molecule type" value="Genomic_DNA"/>
</dbReference>
<evidence type="ECO:0000313" key="3">
    <source>
        <dbReference type="Proteomes" id="UP000011087"/>
    </source>
</evidence>
<dbReference type="RefSeq" id="XP_005832719.1">
    <property type="nucleotide sequence ID" value="XM_005832662.1"/>
</dbReference>
<dbReference type="KEGG" id="gtt:GUITHDRAFT_152550"/>
<dbReference type="AlphaFoldDB" id="L1JCA4"/>